<accession>A0ACD5GQB0</accession>
<evidence type="ECO:0000313" key="1">
    <source>
        <dbReference type="EMBL" id="XPM63068.1"/>
    </source>
</evidence>
<gene>
    <name evidence="1" type="ORF">BH720_027035</name>
</gene>
<dbReference type="Proteomes" id="UP000095472">
    <property type="component" value="Chromosome"/>
</dbReference>
<name>A0ACD5GQB0_9CYAN</name>
<sequence>MKISNRVALVLSTLLVSGTSVTALPLVSASSPPESLENWIAQAPILAENELSEPLANQIEDRVNRILLRHALSLNALLVAFIGLFLAVAGTSLWFQFYKLRQQTDRHQQELESFQADAIAHIQEAIAQAEGVLSTIDERVVYSEQVIQQARMDSLIEMKQVADQTQAARDQIYQKLAEFLPRLTQFANTQAAAPQSAPATPEPAPAQTTSHQAFTLTAIDYLKQGDVLFLETRYPEAVNFYDKAIQTQPNFPEAWNNRGGALTKLQKYGEAIASYDRAYSTQA</sequence>
<organism evidence="1 2">
    <name type="scientific">Desertifilum tharense IPPAS B-1220</name>
    <dbReference type="NCBI Taxonomy" id="1781255"/>
    <lineage>
        <taxon>Bacteria</taxon>
        <taxon>Bacillati</taxon>
        <taxon>Cyanobacteriota</taxon>
        <taxon>Cyanophyceae</taxon>
        <taxon>Desertifilales</taxon>
        <taxon>Desertifilaceae</taxon>
        <taxon>Desertifilum</taxon>
    </lineage>
</organism>
<keyword evidence="2" id="KW-1185">Reference proteome</keyword>
<dbReference type="EMBL" id="CP182909">
    <property type="protein sequence ID" value="XPM63068.1"/>
    <property type="molecule type" value="Genomic_DNA"/>
</dbReference>
<protein>
    <submittedName>
        <fullName evidence="1">Tetratricopeptide repeat protein</fullName>
    </submittedName>
</protein>
<proteinExistence type="predicted"/>
<reference evidence="1 2" key="1">
    <citation type="journal article" date="2016" name="Genome Announc.">
        <title>Draft Genome Sequence of the Thermotolerant Cyanobacterium Desertifilum sp. IPPAS B-1220.</title>
        <authorList>
            <person name="Mironov K.S."/>
            <person name="Sinetova M.A."/>
            <person name="Bolatkhan K."/>
            <person name="Zayadan B.K."/>
            <person name="Ustinova V.V."/>
            <person name="Kupriyanova E.V."/>
            <person name="Skrypnik A.N."/>
            <person name="Gogoleva N.E."/>
            <person name="Gogolev Y.V."/>
            <person name="Los D.A."/>
        </authorList>
    </citation>
    <scope>NUCLEOTIDE SEQUENCE [LARGE SCALE GENOMIC DNA]</scope>
    <source>
        <strain evidence="1 2">IPPAS B-1220</strain>
    </source>
</reference>
<evidence type="ECO:0000313" key="2">
    <source>
        <dbReference type="Proteomes" id="UP000095472"/>
    </source>
</evidence>